<organism evidence="2 3">
    <name type="scientific">Candidatus Mediterraneibacter tabaqchaliae</name>
    <dbReference type="NCBI Taxonomy" id="2838689"/>
    <lineage>
        <taxon>Bacteria</taxon>
        <taxon>Bacillati</taxon>
        <taxon>Bacillota</taxon>
        <taxon>Clostridia</taxon>
        <taxon>Lachnospirales</taxon>
        <taxon>Lachnospiraceae</taxon>
        <taxon>Mediterraneibacter</taxon>
    </lineage>
</organism>
<dbReference type="EMBL" id="DWUV01000119">
    <property type="protein sequence ID" value="HJD34157.1"/>
    <property type="molecule type" value="Genomic_DNA"/>
</dbReference>
<protein>
    <submittedName>
        <fullName evidence="2">DUF2975 domain-containing protein</fullName>
    </submittedName>
</protein>
<evidence type="ECO:0000313" key="3">
    <source>
        <dbReference type="Proteomes" id="UP000823897"/>
    </source>
</evidence>
<keyword evidence="1" id="KW-0472">Membrane</keyword>
<evidence type="ECO:0000313" key="2">
    <source>
        <dbReference type="EMBL" id="HJD34157.1"/>
    </source>
</evidence>
<reference evidence="2" key="1">
    <citation type="journal article" date="2021" name="PeerJ">
        <title>Extensive microbial diversity within the chicken gut microbiome revealed by metagenomics and culture.</title>
        <authorList>
            <person name="Gilroy R."/>
            <person name="Ravi A."/>
            <person name="Getino M."/>
            <person name="Pursley I."/>
            <person name="Horton D.L."/>
            <person name="Alikhan N.F."/>
            <person name="Baker D."/>
            <person name="Gharbi K."/>
            <person name="Hall N."/>
            <person name="Watson M."/>
            <person name="Adriaenssens E.M."/>
            <person name="Foster-Nyarko E."/>
            <person name="Jarju S."/>
            <person name="Secka A."/>
            <person name="Antonio M."/>
            <person name="Oren A."/>
            <person name="Chaudhuri R.R."/>
            <person name="La Ragione R."/>
            <person name="Hildebrand F."/>
            <person name="Pallen M.J."/>
        </authorList>
    </citation>
    <scope>NUCLEOTIDE SEQUENCE</scope>
    <source>
        <strain evidence="2">ChiGjej3B3-11674</strain>
    </source>
</reference>
<dbReference type="InterPro" id="IPR021354">
    <property type="entry name" value="DUF2975"/>
</dbReference>
<dbReference type="Proteomes" id="UP000823897">
    <property type="component" value="Unassembled WGS sequence"/>
</dbReference>
<sequence>MKGNGIILFTKYLLNFMFFTGILVTASLPLTLKVAGEYYSEDLESHYISMLIIFLVSAVCGLVIVYQLRKMIGTVIRKNCFSDVNTKSLRIMETAAFVIAVLFFVKLFVIPTPATFTIVLTFFIAGLFSHVLSLVFSEAIRYKEENDLTI</sequence>
<feature type="transmembrane region" description="Helical" evidence="1">
    <location>
        <begin position="116"/>
        <end position="136"/>
    </location>
</feature>
<gene>
    <name evidence="2" type="ORF">H9911_06425</name>
</gene>
<evidence type="ECO:0000256" key="1">
    <source>
        <dbReference type="SAM" id="Phobius"/>
    </source>
</evidence>
<reference evidence="2" key="2">
    <citation type="submission" date="2021-04" db="EMBL/GenBank/DDBJ databases">
        <authorList>
            <person name="Gilroy R."/>
        </authorList>
    </citation>
    <scope>NUCLEOTIDE SEQUENCE</scope>
    <source>
        <strain evidence="2">ChiGjej3B3-11674</strain>
    </source>
</reference>
<keyword evidence="1" id="KW-1133">Transmembrane helix</keyword>
<feature type="transmembrane region" description="Helical" evidence="1">
    <location>
        <begin position="89"/>
        <end position="110"/>
    </location>
</feature>
<name>A0A9D2R3H0_9FIRM</name>
<proteinExistence type="predicted"/>
<keyword evidence="1" id="KW-0812">Transmembrane</keyword>
<dbReference type="Pfam" id="PF11188">
    <property type="entry name" value="DUF2975"/>
    <property type="match status" value="1"/>
</dbReference>
<feature type="transmembrane region" description="Helical" evidence="1">
    <location>
        <begin position="47"/>
        <end position="68"/>
    </location>
</feature>
<accession>A0A9D2R3H0</accession>
<feature type="transmembrane region" description="Helical" evidence="1">
    <location>
        <begin position="12"/>
        <end position="35"/>
    </location>
</feature>
<comment type="caution">
    <text evidence="2">The sequence shown here is derived from an EMBL/GenBank/DDBJ whole genome shotgun (WGS) entry which is preliminary data.</text>
</comment>
<dbReference type="AlphaFoldDB" id="A0A9D2R3H0"/>